<reference evidence="2" key="1">
    <citation type="submission" date="2020-06" db="EMBL/GenBank/DDBJ databases">
        <authorList>
            <person name="Li T."/>
            <person name="Hu X."/>
            <person name="Zhang T."/>
            <person name="Song X."/>
            <person name="Zhang H."/>
            <person name="Dai N."/>
            <person name="Sheng W."/>
            <person name="Hou X."/>
            <person name="Wei L."/>
        </authorList>
    </citation>
    <scope>NUCLEOTIDE SEQUENCE</scope>
    <source>
        <strain evidence="2">G02</strain>
        <tissue evidence="2">Leaf</tissue>
    </source>
</reference>
<dbReference type="Pfam" id="PF14111">
    <property type="entry name" value="DUF4283"/>
    <property type="match status" value="1"/>
</dbReference>
<dbReference type="PANTHER" id="PTHR31286">
    <property type="entry name" value="GLYCINE-RICH CELL WALL STRUCTURAL PROTEIN 1.8-LIKE"/>
    <property type="match status" value="1"/>
</dbReference>
<evidence type="ECO:0000259" key="1">
    <source>
        <dbReference type="Pfam" id="PF14111"/>
    </source>
</evidence>
<dbReference type="PANTHER" id="PTHR31286:SF168">
    <property type="entry name" value="DUF4283 DOMAIN-CONTAINING PROTEIN"/>
    <property type="match status" value="1"/>
</dbReference>
<reference evidence="2" key="2">
    <citation type="journal article" date="2024" name="Plant">
        <title>Genomic evolution and insights into agronomic trait innovations of Sesamum species.</title>
        <authorList>
            <person name="Miao H."/>
            <person name="Wang L."/>
            <person name="Qu L."/>
            <person name="Liu H."/>
            <person name="Sun Y."/>
            <person name="Le M."/>
            <person name="Wang Q."/>
            <person name="Wei S."/>
            <person name="Zheng Y."/>
            <person name="Lin W."/>
            <person name="Duan Y."/>
            <person name="Cao H."/>
            <person name="Xiong S."/>
            <person name="Wang X."/>
            <person name="Wei L."/>
            <person name="Li C."/>
            <person name="Ma Q."/>
            <person name="Ju M."/>
            <person name="Zhao R."/>
            <person name="Li G."/>
            <person name="Mu C."/>
            <person name="Tian Q."/>
            <person name="Mei H."/>
            <person name="Zhang T."/>
            <person name="Gao T."/>
            <person name="Zhang H."/>
        </authorList>
    </citation>
    <scope>NUCLEOTIDE SEQUENCE</scope>
    <source>
        <strain evidence="2">G02</strain>
    </source>
</reference>
<protein>
    <recommendedName>
        <fullName evidence="1">DUF4283 domain-containing protein</fullName>
    </recommendedName>
</protein>
<sequence length="234" mass="26498">MGAKTTSFAGRFSTNHRLMDEKKLRKIAINDETLKLDMNDLIDVRTKLGHCLVGHIAGKFLGLKAIKALSQSWGASFHQHTSGWLVFKFATNEDMQRIMTGGPYFVLGRPLMLETMPACFEFQKDVINITPVWAPTSLALECWNSNALSKIRSRLGNPVAMDSLTMQMERISYSRFLVEVDAFKKLVDQVEFILPNGVVRKQPITYEFTPKFCMACNRFRSFEGSLPPTGHKEV</sequence>
<evidence type="ECO:0000313" key="2">
    <source>
        <dbReference type="EMBL" id="KAL0403818.1"/>
    </source>
</evidence>
<accession>A0AAW2TI02</accession>
<comment type="caution">
    <text evidence="2">The sequence shown here is derived from an EMBL/GenBank/DDBJ whole genome shotgun (WGS) entry which is preliminary data.</text>
</comment>
<proteinExistence type="predicted"/>
<feature type="domain" description="DUF4283" evidence="1">
    <location>
        <begin position="47"/>
        <end position="122"/>
    </location>
</feature>
<name>A0AAW2TI02_SESRA</name>
<dbReference type="EMBL" id="JACGWJ010000008">
    <property type="protein sequence ID" value="KAL0403818.1"/>
    <property type="molecule type" value="Genomic_DNA"/>
</dbReference>
<gene>
    <name evidence="2" type="ORF">Sradi_2022600</name>
</gene>
<dbReference type="InterPro" id="IPR040256">
    <property type="entry name" value="At4g02000-like"/>
</dbReference>
<organism evidence="2">
    <name type="scientific">Sesamum radiatum</name>
    <name type="common">Black benniseed</name>
    <dbReference type="NCBI Taxonomy" id="300843"/>
    <lineage>
        <taxon>Eukaryota</taxon>
        <taxon>Viridiplantae</taxon>
        <taxon>Streptophyta</taxon>
        <taxon>Embryophyta</taxon>
        <taxon>Tracheophyta</taxon>
        <taxon>Spermatophyta</taxon>
        <taxon>Magnoliopsida</taxon>
        <taxon>eudicotyledons</taxon>
        <taxon>Gunneridae</taxon>
        <taxon>Pentapetalae</taxon>
        <taxon>asterids</taxon>
        <taxon>lamiids</taxon>
        <taxon>Lamiales</taxon>
        <taxon>Pedaliaceae</taxon>
        <taxon>Sesamum</taxon>
    </lineage>
</organism>
<dbReference type="AlphaFoldDB" id="A0AAW2TI02"/>
<dbReference type="InterPro" id="IPR025558">
    <property type="entry name" value="DUF4283"/>
</dbReference>